<proteinExistence type="predicted"/>
<dbReference type="OrthoDB" id="205403at2759"/>
<dbReference type="GO" id="GO:0005730">
    <property type="term" value="C:nucleolus"/>
    <property type="evidence" value="ECO:0007669"/>
    <property type="project" value="TreeGrafter"/>
</dbReference>
<feature type="compositionally biased region" description="Basic and acidic residues" evidence="1">
    <location>
        <begin position="39"/>
        <end position="55"/>
    </location>
</feature>
<accession>A0A6A6HMC3</accession>
<evidence type="ECO:0000313" key="2">
    <source>
        <dbReference type="EMBL" id="KAF2239294.1"/>
    </source>
</evidence>
<dbReference type="PANTHER" id="PTHR13282">
    <property type="entry name" value="PROTEIN FAM32A"/>
    <property type="match status" value="1"/>
</dbReference>
<dbReference type="Proteomes" id="UP000800092">
    <property type="component" value="Unassembled WGS sequence"/>
</dbReference>
<sequence length="142" mass="16010">MPSSEYASVGGALRLKGSKPVGVEKKRKKKKVSATVNSEEMKSALEKVAEDDTKSQADGVDDDDHKDRGEDVVSDRRDGDDAGSQPLVKTKAEREQEDRRRRRLEERLKREGVKTHKERVEELNKYLSSLSEHHDMPRIGPG</sequence>
<dbReference type="PANTHER" id="PTHR13282:SF6">
    <property type="entry name" value="PROTEIN FAM32A"/>
    <property type="match status" value="1"/>
</dbReference>
<evidence type="ECO:0000313" key="3">
    <source>
        <dbReference type="Proteomes" id="UP000800092"/>
    </source>
</evidence>
<protein>
    <submittedName>
        <fullName evidence="2">DUF1754-domain-containing protein</fullName>
    </submittedName>
</protein>
<name>A0A6A6HMC3_VIRVR</name>
<keyword evidence="3" id="KW-1185">Reference proteome</keyword>
<evidence type="ECO:0000256" key="1">
    <source>
        <dbReference type="SAM" id="MobiDB-lite"/>
    </source>
</evidence>
<dbReference type="InterPro" id="IPR013865">
    <property type="entry name" value="FAM32A"/>
</dbReference>
<gene>
    <name evidence="2" type="ORF">EV356DRAFT_528565</name>
</gene>
<feature type="compositionally biased region" description="Basic and acidic residues" evidence="1">
    <location>
        <begin position="90"/>
        <end position="118"/>
    </location>
</feature>
<dbReference type="Pfam" id="PF08555">
    <property type="entry name" value="FAM32A"/>
    <property type="match status" value="1"/>
</dbReference>
<reference evidence="2" key="1">
    <citation type="journal article" date="2020" name="Stud. Mycol.">
        <title>101 Dothideomycetes genomes: a test case for predicting lifestyles and emergence of pathogens.</title>
        <authorList>
            <person name="Haridas S."/>
            <person name="Albert R."/>
            <person name="Binder M."/>
            <person name="Bloem J."/>
            <person name="Labutti K."/>
            <person name="Salamov A."/>
            <person name="Andreopoulos B."/>
            <person name="Baker S."/>
            <person name="Barry K."/>
            <person name="Bills G."/>
            <person name="Bluhm B."/>
            <person name="Cannon C."/>
            <person name="Castanera R."/>
            <person name="Culley D."/>
            <person name="Daum C."/>
            <person name="Ezra D."/>
            <person name="Gonzalez J."/>
            <person name="Henrissat B."/>
            <person name="Kuo A."/>
            <person name="Liang C."/>
            <person name="Lipzen A."/>
            <person name="Lutzoni F."/>
            <person name="Magnuson J."/>
            <person name="Mondo S."/>
            <person name="Nolan M."/>
            <person name="Ohm R."/>
            <person name="Pangilinan J."/>
            <person name="Park H.-J."/>
            <person name="Ramirez L."/>
            <person name="Alfaro M."/>
            <person name="Sun H."/>
            <person name="Tritt A."/>
            <person name="Yoshinaga Y."/>
            <person name="Zwiers L.-H."/>
            <person name="Turgeon B."/>
            <person name="Goodwin S."/>
            <person name="Spatafora J."/>
            <person name="Crous P."/>
            <person name="Grigoriev I."/>
        </authorList>
    </citation>
    <scope>NUCLEOTIDE SEQUENCE</scope>
    <source>
        <strain evidence="2">Tuck. ex Michener</strain>
    </source>
</reference>
<dbReference type="EMBL" id="ML991773">
    <property type="protein sequence ID" value="KAF2239294.1"/>
    <property type="molecule type" value="Genomic_DNA"/>
</dbReference>
<feature type="region of interest" description="Disordered" evidence="1">
    <location>
        <begin position="1"/>
        <end position="118"/>
    </location>
</feature>
<feature type="compositionally biased region" description="Basic and acidic residues" evidence="1">
    <location>
        <begin position="63"/>
        <end position="80"/>
    </location>
</feature>
<organism evidence="2 3">
    <name type="scientific">Viridothelium virens</name>
    <name type="common">Speckled blister lichen</name>
    <name type="synonym">Trypethelium virens</name>
    <dbReference type="NCBI Taxonomy" id="1048519"/>
    <lineage>
        <taxon>Eukaryota</taxon>
        <taxon>Fungi</taxon>
        <taxon>Dikarya</taxon>
        <taxon>Ascomycota</taxon>
        <taxon>Pezizomycotina</taxon>
        <taxon>Dothideomycetes</taxon>
        <taxon>Dothideomycetes incertae sedis</taxon>
        <taxon>Trypetheliales</taxon>
        <taxon>Trypetheliaceae</taxon>
        <taxon>Viridothelium</taxon>
    </lineage>
</organism>
<dbReference type="AlphaFoldDB" id="A0A6A6HMC3"/>